<dbReference type="Proteomes" id="UP000646478">
    <property type="component" value="Unassembled WGS sequence"/>
</dbReference>
<organism evidence="1 2">
    <name type="scientific">Brucella endophytica</name>
    <dbReference type="NCBI Taxonomy" id="1963359"/>
    <lineage>
        <taxon>Bacteria</taxon>
        <taxon>Pseudomonadati</taxon>
        <taxon>Pseudomonadota</taxon>
        <taxon>Alphaproteobacteria</taxon>
        <taxon>Hyphomicrobiales</taxon>
        <taxon>Brucellaceae</taxon>
        <taxon>Brucella/Ochrobactrum group</taxon>
        <taxon>Brucella</taxon>
    </lineage>
</organism>
<reference evidence="1" key="1">
    <citation type="journal article" date="2014" name="Int. J. Syst. Evol. Microbiol.">
        <title>Complete genome sequence of Corynebacterium casei LMG S-19264T (=DSM 44701T), isolated from a smear-ripened cheese.</title>
        <authorList>
            <consortium name="US DOE Joint Genome Institute (JGI-PGF)"/>
            <person name="Walter F."/>
            <person name="Albersmeier A."/>
            <person name="Kalinowski J."/>
            <person name="Ruckert C."/>
        </authorList>
    </citation>
    <scope>NUCLEOTIDE SEQUENCE</scope>
    <source>
        <strain evidence="1">CGMCC 1.15082</strain>
    </source>
</reference>
<comment type="caution">
    <text evidence="1">The sequence shown here is derived from an EMBL/GenBank/DDBJ whole genome shotgun (WGS) entry which is preliminary data.</text>
</comment>
<evidence type="ECO:0000313" key="1">
    <source>
        <dbReference type="EMBL" id="GGB09631.1"/>
    </source>
</evidence>
<accession>A0A916SR72</accession>
<dbReference type="AlphaFoldDB" id="A0A916SR72"/>
<gene>
    <name evidence="1" type="ORF">GCM10011491_41950</name>
</gene>
<name>A0A916SR72_9HYPH</name>
<evidence type="ECO:0000313" key="2">
    <source>
        <dbReference type="Proteomes" id="UP000646478"/>
    </source>
</evidence>
<dbReference type="RefSeq" id="WP_188826150.1">
    <property type="nucleotide sequence ID" value="NZ_BMHH01000027.1"/>
</dbReference>
<keyword evidence="2" id="KW-1185">Reference proteome</keyword>
<reference evidence="1" key="2">
    <citation type="submission" date="2020-09" db="EMBL/GenBank/DDBJ databases">
        <authorList>
            <person name="Sun Q."/>
            <person name="Zhou Y."/>
        </authorList>
    </citation>
    <scope>NUCLEOTIDE SEQUENCE</scope>
    <source>
        <strain evidence="1">CGMCC 1.15082</strain>
    </source>
</reference>
<proteinExistence type="predicted"/>
<protein>
    <submittedName>
        <fullName evidence="1">Uncharacterized protein</fullName>
    </submittedName>
</protein>
<dbReference type="EMBL" id="BMHH01000027">
    <property type="protein sequence ID" value="GGB09631.1"/>
    <property type="molecule type" value="Genomic_DNA"/>
</dbReference>
<sequence>MPLGFLQAEDNNVCVLTQWSVDQYDVLVDALAWLYLRKPLHSFRIMQGLEPGTIGLFGNAKQGAIDLLLYDISDIVADLESADADIRESAKKKQDARMSHRDGLLFQHISWIAARLQFPTAEATPPHVRKADKGFDGVLVDVDIANVQLSRVVLCEDKASISPRGLVTSSIWPDVKSIIAGNRDIEVLDAITPLLSSLQEEDRELAIARLVWERARHFRVALTVGDDQIQNDAYSHLFNGFDDNAGGEVTARLAEVMPMKDVRKYLDDLATQVVAKIQSMAV</sequence>